<evidence type="ECO:0000313" key="5">
    <source>
        <dbReference type="EMBL" id="ABI75090.1"/>
    </source>
</evidence>
<dbReference type="InterPro" id="IPR005063">
    <property type="entry name" value="Transposase_27"/>
</dbReference>
<dbReference type="AlphaFoldDB" id="B3EYI9"/>
<dbReference type="NCBIfam" id="NF033558">
    <property type="entry name" value="transpos_IS1"/>
    <property type="match status" value="1"/>
</dbReference>
<dbReference type="EMBL" id="DQ787200">
    <property type="protein sequence ID" value="ABI75090.1"/>
    <property type="molecule type" value="Genomic_DNA"/>
</dbReference>
<accession>B3EYI9</accession>
<organism evidence="5">
    <name type="scientific">Cylindrospermopsis raciborskii T3</name>
    <dbReference type="NCBI Taxonomy" id="398006"/>
    <lineage>
        <taxon>Bacteria</taxon>
        <taxon>Bacillati</taxon>
        <taxon>Cyanobacteriota</taxon>
        <taxon>Cyanophyceae</taxon>
        <taxon>Nostocales</taxon>
        <taxon>Aphanizomenonaceae</taxon>
        <taxon>Cylindrospermopsis</taxon>
    </lineage>
</organism>
<evidence type="ECO:0000256" key="2">
    <source>
        <dbReference type="ARBA" id="ARBA00008841"/>
    </source>
</evidence>
<dbReference type="PANTHER" id="PTHR33293:SF1">
    <property type="entry name" value="INSERTION ELEMENT IS1 1 PROTEIN INSB-RELATED"/>
    <property type="match status" value="1"/>
</dbReference>
<keyword evidence="3" id="KW-0815">Transposition</keyword>
<sequence>MSWKHLLVKKNKIWVWTVVDNKRSGIIQYVVGDRSAKTFAKLWKKIEHWKSYFWITDGYKVYPKFIPDGDQIISKTSMTRVEGENSRLRHYLARLHRKTFCYSKSKEMLCFSIKLLIYYLREKSFSAISWG</sequence>
<dbReference type="InterPro" id="IPR051354">
    <property type="entry name" value="Transposase_27_IS1"/>
</dbReference>
<dbReference type="GO" id="GO:0006313">
    <property type="term" value="P:DNA transposition"/>
    <property type="evidence" value="ECO:0007669"/>
    <property type="project" value="InterPro"/>
</dbReference>
<name>B3EYI9_9CYAN</name>
<dbReference type="Pfam" id="PF03400">
    <property type="entry name" value="DDE_Tnp_IS1"/>
    <property type="match status" value="1"/>
</dbReference>
<reference evidence="5" key="1">
    <citation type="journal article" date="2008" name="Appl. Environ. Microbiol.">
        <title>Biosynthetic intermediate analysis and functional homology reveal a saxitoxin gene cluster in cyanobacteria.</title>
        <authorList>
            <person name="Kellmann R."/>
            <person name="Mihali T.K."/>
            <person name="Jeon Y.J."/>
            <person name="Pickford R."/>
            <person name="Pomati F."/>
            <person name="Neilan B.A."/>
        </authorList>
    </citation>
    <scope>NUCLEOTIDE SEQUENCE</scope>
    <source>
        <strain evidence="5">T3</strain>
    </source>
</reference>
<evidence type="ECO:0000256" key="1">
    <source>
        <dbReference type="ARBA" id="ARBA00004091"/>
    </source>
</evidence>
<evidence type="ECO:0000256" key="4">
    <source>
        <dbReference type="ARBA" id="ARBA00023172"/>
    </source>
</evidence>
<comment type="similarity">
    <text evidence="2">Belongs to the transposase 27 family.</text>
</comment>
<keyword evidence="4" id="KW-0233">DNA recombination</keyword>
<dbReference type="GO" id="GO:0003677">
    <property type="term" value="F:DNA binding"/>
    <property type="evidence" value="ECO:0007669"/>
    <property type="project" value="InterPro"/>
</dbReference>
<comment type="function">
    <text evidence="1">Absolutely required for transposition of IS1.</text>
</comment>
<proteinExistence type="inferred from homology"/>
<protein>
    <submittedName>
        <fullName evidence="5">InsB-like protein</fullName>
    </submittedName>
</protein>
<dbReference type="GO" id="GO:0004803">
    <property type="term" value="F:transposase activity"/>
    <property type="evidence" value="ECO:0007669"/>
    <property type="project" value="InterPro"/>
</dbReference>
<dbReference type="PANTHER" id="PTHR33293">
    <property type="entry name" value="INSERTION ELEMENT IS1 1 PROTEIN INSB-RELATED"/>
    <property type="match status" value="1"/>
</dbReference>
<evidence type="ECO:0000256" key="3">
    <source>
        <dbReference type="ARBA" id="ARBA00022578"/>
    </source>
</evidence>